<proteinExistence type="predicted"/>
<dbReference type="InterPro" id="IPR029044">
    <property type="entry name" value="Nucleotide-diphossugar_trans"/>
</dbReference>
<organism evidence="2 3">
    <name type="scientific">Ahniella affigens</name>
    <dbReference type="NCBI Taxonomy" id="2021234"/>
    <lineage>
        <taxon>Bacteria</taxon>
        <taxon>Pseudomonadati</taxon>
        <taxon>Pseudomonadota</taxon>
        <taxon>Gammaproteobacteria</taxon>
        <taxon>Lysobacterales</taxon>
        <taxon>Rhodanobacteraceae</taxon>
        <taxon>Ahniella</taxon>
    </lineage>
</organism>
<evidence type="ECO:0000259" key="1">
    <source>
        <dbReference type="Pfam" id="PF00535"/>
    </source>
</evidence>
<dbReference type="RefSeq" id="WP_106893799.1">
    <property type="nucleotide sequence ID" value="NZ_CP027860.1"/>
</dbReference>
<dbReference type="AlphaFoldDB" id="A0A2P1PYH6"/>
<dbReference type="EMBL" id="CP027860">
    <property type="protein sequence ID" value="AVP99880.1"/>
    <property type="molecule type" value="Genomic_DNA"/>
</dbReference>
<dbReference type="PANTHER" id="PTHR43685">
    <property type="entry name" value="GLYCOSYLTRANSFERASE"/>
    <property type="match status" value="1"/>
</dbReference>
<dbReference type="OrthoDB" id="396512at2"/>
<sequence>MDATSKLVSVLVPCFNAARHLPATLDSVESLRWPELEIVLVDDGSTDNSLNLLRAYQTQSRHRVQVLTQANQGAAVARNQAFAASHGAFIQYLDADDLLDADKIDLQAEDLLDSGAALNAGCWGRFVDDPDATRFVQSPEPSPLPAAEYLRRHLAEALMLQPSVFLARRELIAASGGFDPRLSLNDDGEFFARVIARAGGIRFVSEARCRYRSGDPGTLAGQRSAQALASALLAMQLTQATAAALDGSALMREARAKAMARVAAYLAPHDATLAERAWHEARALDPKAHWDEGGRSYRWLKPWLGWQRARRVEHLLAQWRAMRRRHS</sequence>
<protein>
    <recommendedName>
        <fullName evidence="1">Glycosyltransferase 2-like domain-containing protein</fullName>
    </recommendedName>
</protein>
<keyword evidence="3" id="KW-1185">Reference proteome</keyword>
<dbReference type="Proteomes" id="UP000241074">
    <property type="component" value="Chromosome"/>
</dbReference>
<feature type="domain" description="Glycosyltransferase 2-like" evidence="1">
    <location>
        <begin position="9"/>
        <end position="172"/>
    </location>
</feature>
<evidence type="ECO:0000313" key="3">
    <source>
        <dbReference type="Proteomes" id="UP000241074"/>
    </source>
</evidence>
<dbReference type="InterPro" id="IPR050834">
    <property type="entry name" value="Glycosyltransf_2"/>
</dbReference>
<name>A0A2P1PYH6_9GAMM</name>
<evidence type="ECO:0000313" key="2">
    <source>
        <dbReference type="EMBL" id="AVP99880.1"/>
    </source>
</evidence>
<accession>A0A2P1PYH6</accession>
<dbReference type="CDD" id="cd00761">
    <property type="entry name" value="Glyco_tranf_GTA_type"/>
    <property type="match status" value="1"/>
</dbReference>
<dbReference type="Gene3D" id="3.90.550.10">
    <property type="entry name" value="Spore Coat Polysaccharide Biosynthesis Protein SpsA, Chain A"/>
    <property type="match status" value="1"/>
</dbReference>
<dbReference type="KEGG" id="xba:C7S18_23065"/>
<reference evidence="2 3" key="2">
    <citation type="submission" date="2018-03" db="EMBL/GenBank/DDBJ databases">
        <authorList>
            <person name="Keele B.F."/>
        </authorList>
    </citation>
    <scope>NUCLEOTIDE SEQUENCE [LARGE SCALE GENOMIC DNA]</scope>
    <source>
        <strain evidence="2 3">D13</strain>
    </source>
</reference>
<dbReference type="InterPro" id="IPR001173">
    <property type="entry name" value="Glyco_trans_2-like"/>
</dbReference>
<gene>
    <name evidence="2" type="ORF">C7S18_23065</name>
</gene>
<dbReference type="Pfam" id="PF00535">
    <property type="entry name" value="Glycos_transf_2"/>
    <property type="match status" value="1"/>
</dbReference>
<dbReference type="PANTHER" id="PTHR43685:SF11">
    <property type="entry name" value="GLYCOSYLTRANSFERASE TAGX-RELATED"/>
    <property type="match status" value="1"/>
</dbReference>
<reference evidence="2 3" key="1">
    <citation type="submission" date="2018-03" db="EMBL/GenBank/DDBJ databases">
        <title>Ahniella affigens gen. nov., sp. nov., a gammaproteobacterium isolated from sandy soil near a stream.</title>
        <authorList>
            <person name="Ko Y."/>
            <person name="Kim J.-H."/>
        </authorList>
    </citation>
    <scope>NUCLEOTIDE SEQUENCE [LARGE SCALE GENOMIC DNA]</scope>
    <source>
        <strain evidence="2 3">D13</strain>
    </source>
</reference>
<dbReference type="SUPFAM" id="SSF53448">
    <property type="entry name" value="Nucleotide-diphospho-sugar transferases"/>
    <property type="match status" value="1"/>
</dbReference>